<dbReference type="RefSeq" id="WP_012065712.1">
    <property type="nucleotide sequence ID" value="NC_009633.1"/>
</dbReference>
<dbReference type="EMBL" id="CP000724">
    <property type="protein sequence ID" value="ABR50827.1"/>
    <property type="molecule type" value="Genomic_DNA"/>
</dbReference>
<evidence type="ECO:0000259" key="4">
    <source>
        <dbReference type="PROSITE" id="PS51782"/>
    </source>
</evidence>
<evidence type="ECO:0000256" key="1">
    <source>
        <dbReference type="ARBA" id="ARBA00022729"/>
    </source>
</evidence>
<evidence type="ECO:0000256" key="2">
    <source>
        <dbReference type="SAM" id="Phobius"/>
    </source>
</evidence>
<dbReference type="Pfam" id="PF01551">
    <property type="entry name" value="Peptidase_M23"/>
    <property type="match status" value="1"/>
</dbReference>
<organism evidence="5 6">
    <name type="scientific">Alkaliphilus metalliredigens (strain QYMF)</name>
    <dbReference type="NCBI Taxonomy" id="293826"/>
    <lineage>
        <taxon>Bacteria</taxon>
        <taxon>Bacillati</taxon>
        <taxon>Bacillota</taxon>
        <taxon>Clostridia</taxon>
        <taxon>Peptostreptococcales</taxon>
        <taxon>Natronincolaceae</taxon>
        <taxon>Alkaliphilus</taxon>
    </lineage>
</organism>
<dbReference type="InterPro" id="IPR050570">
    <property type="entry name" value="Cell_wall_metabolism_enzyme"/>
</dbReference>
<dbReference type="Proteomes" id="UP000001572">
    <property type="component" value="Chromosome"/>
</dbReference>
<dbReference type="InterPro" id="IPR016047">
    <property type="entry name" value="M23ase_b-sheet_dom"/>
</dbReference>
<keyword evidence="2" id="KW-1133">Transmembrane helix</keyword>
<dbReference type="HOGENOM" id="CLU_027710_2_1_9"/>
<dbReference type="Gene3D" id="2.70.70.10">
    <property type="entry name" value="Glucose Permease (Domain IIA)"/>
    <property type="match status" value="1"/>
</dbReference>
<dbReference type="SUPFAM" id="SSF54106">
    <property type="entry name" value="LysM domain"/>
    <property type="match status" value="1"/>
</dbReference>
<dbReference type="Gene3D" id="2.20.230.10">
    <property type="entry name" value="Resuscitation-promoting factor rpfb"/>
    <property type="match status" value="1"/>
</dbReference>
<dbReference type="PANTHER" id="PTHR21666:SF270">
    <property type="entry name" value="MUREIN HYDROLASE ACTIVATOR ENVC"/>
    <property type="match status" value="1"/>
</dbReference>
<keyword evidence="1" id="KW-0732">Signal</keyword>
<protein>
    <submittedName>
        <fullName evidence="5">Peptidase M23B</fullName>
    </submittedName>
</protein>
<dbReference type="InterPro" id="IPR011055">
    <property type="entry name" value="Dup_hybrid_motif"/>
</dbReference>
<name>A6TXA9_ALKMQ</name>
<sequence>MMKIDIKRIQKQAESTYKKYEAHMRNFYNINKGKKAVQYKIIGAALALILVLSVVLLNGSINASLQAYEIQTDGQVLAVVRAEEDFEEAMNAVKQELEKTYKQEVIMIQELEVIEVKADEESITDRNMMIRNIRKQLDLKVKAFAISVNGEDVVVVRDQSTADEILATLKAPFLQEDEVEKYEKVDFSEEIEIKEIATEIGALREKEDALNLIITGTDEEKIHEVQSGESAWTIAGKYDLSVSDIEKANPEINSERLQIGQEISLIIPKPYINVRTLEFIVQKEIIPFDTEYEKTSSLYEGDRKITIQGVEGEKEVQAYIVRENGIEIDKEILYEEILLEPKMRVIAEGTEPRPRTVATGVFANPTRGRLTSGFGTRWGRRHEGIDVAGPTGTAVNAADAGLVSFAGYNGAYGNLVIINHENGYQTYYAHNSSLLVKKGDRVYKGEQIAKMGSTGRSTGPHLHFEVRKNGSPVNPLSFVKY</sequence>
<dbReference type="Pfam" id="PF07501">
    <property type="entry name" value="G5"/>
    <property type="match status" value="1"/>
</dbReference>
<keyword evidence="2" id="KW-0812">Transmembrane</keyword>
<feature type="transmembrane region" description="Helical" evidence="2">
    <location>
        <begin position="41"/>
        <end position="61"/>
    </location>
</feature>
<gene>
    <name evidence="5" type="ordered locus">Amet_4761</name>
</gene>
<feature type="domain" description="G5" evidence="3">
    <location>
        <begin position="271"/>
        <end position="352"/>
    </location>
</feature>
<evidence type="ECO:0000313" key="6">
    <source>
        <dbReference type="Proteomes" id="UP000001572"/>
    </source>
</evidence>
<dbReference type="eggNOG" id="COG0739">
    <property type="taxonomic scope" value="Bacteria"/>
</dbReference>
<dbReference type="PROSITE" id="PS51109">
    <property type="entry name" value="G5"/>
    <property type="match status" value="1"/>
</dbReference>
<dbReference type="CDD" id="cd00118">
    <property type="entry name" value="LysM"/>
    <property type="match status" value="1"/>
</dbReference>
<dbReference type="PROSITE" id="PS51782">
    <property type="entry name" value="LYSM"/>
    <property type="match status" value="1"/>
</dbReference>
<dbReference type="SMART" id="SM01208">
    <property type="entry name" value="G5"/>
    <property type="match status" value="1"/>
</dbReference>
<accession>A6TXA9</accession>
<dbReference type="CDD" id="cd12797">
    <property type="entry name" value="M23_peptidase"/>
    <property type="match status" value="1"/>
</dbReference>
<dbReference type="eggNOG" id="COG3583">
    <property type="taxonomic scope" value="Bacteria"/>
</dbReference>
<dbReference type="SMART" id="SM00257">
    <property type="entry name" value="LysM"/>
    <property type="match status" value="1"/>
</dbReference>
<dbReference type="InterPro" id="IPR018392">
    <property type="entry name" value="LysM"/>
</dbReference>
<dbReference type="InterPro" id="IPR036779">
    <property type="entry name" value="LysM_dom_sf"/>
</dbReference>
<dbReference type="Gene3D" id="3.10.350.10">
    <property type="entry name" value="LysM domain"/>
    <property type="match status" value="1"/>
</dbReference>
<evidence type="ECO:0000313" key="5">
    <source>
        <dbReference type="EMBL" id="ABR50827.1"/>
    </source>
</evidence>
<dbReference type="KEGG" id="amt:Amet_4761"/>
<evidence type="ECO:0000259" key="3">
    <source>
        <dbReference type="PROSITE" id="PS51109"/>
    </source>
</evidence>
<dbReference type="MEROPS" id="M23.009"/>
<dbReference type="STRING" id="293826.Amet_4761"/>
<dbReference type="SUPFAM" id="SSF51261">
    <property type="entry name" value="Duplicated hybrid motif"/>
    <property type="match status" value="1"/>
</dbReference>
<feature type="domain" description="LysM" evidence="4">
    <location>
        <begin position="221"/>
        <end position="265"/>
    </location>
</feature>
<dbReference type="PANTHER" id="PTHR21666">
    <property type="entry name" value="PEPTIDASE-RELATED"/>
    <property type="match status" value="1"/>
</dbReference>
<keyword evidence="6" id="KW-1185">Reference proteome</keyword>
<reference evidence="6" key="1">
    <citation type="journal article" date="2016" name="Genome Announc.">
        <title>Complete genome sequence of Alkaliphilus metalliredigens strain QYMF, an alkaliphilic and metal-reducing bacterium isolated from borax-contaminated leachate ponds.</title>
        <authorList>
            <person name="Hwang C."/>
            <person name="Copeland A."/>
            <person name="Lucas S."/>
            <person name="Lapidus A."/>
            <person name="Barry K."/>
            <person name="Detter J.C."/>
            <person name="Glavina Del Rio T."/>
            <person name="Hammon N."/>
            <person name="Israni S."/>
            <person name="Dalin E."/>
            <person name="Tice H."/>
            <person name="Pitluck S."/>
            <person name="Chertkov O."/>
            <person name="Brettin T."/>
            <person name="Bruce D."/>
            <person name="Han C."/>
            <person name="Schmutz J."/>
            <person name="Larimer F."/>
            <person name="Land M.L."/>
            <person name="Hauser L."/>
            <person name="Kyrpides N."/>
            <person name="Mikhailova N."/>
            <person name="Ye Q."/>
            <person name="Zhou J."/>
            <person name="Richardson P."/>
            <person name="Fields M.W."/>
        </authorList>
    </citation>
    <scope>NUCLEOTIDE SEQUENCE [LARGE SCALE GENOMIC DNA]</scope>
    <source>
        <strain evidence="6">QYMF</strain>
    </source>
</reference>
<dbReference type="Pfam" id="PF01476">
    <property type="entry name" value="LysM"/>
    <property type="match status" value="1"/>
</dbReference>
<proteinExistence type="predicted"/>
<dbReference type="GO" id="GO:0004222">
    <property type="term" value="F:metalloendopeptidase activity"/>
    <property type="evidence" value="ECO:0007669"/>
    <property type="project" value="TreeGrafter"/>
</dbReference>
<dbReference type="InterPro" id="IPR011098">
    <property type="entry name" value="G5_dom"/>
</dbReference>
<keyword evidence="2" id="KW-0472">Membrane</keyword>
<dbReference type="AlphaFoldDB" id="A6TXA9"/>